<dbReference type="SUPFAM" id="SSF46767">
    <property type="entry name" value="Methylated DNA-protein cysteine methyltransferase, C-terminal domain"/>
    <property type="match status" value="1"/>
</dbReference>
<keyword evidence="1" id="KW-0227">DNA damage</keyword>
<dbReference type="InterPro" id="IPR052520">
    <property type="entry name" value="ATL_DNA_repair"/>
</dbReference>
<evidence type="ECO:0000256" key="1">
    <source>
        <dbReference type="ARBA" id="ARBA00022763"/>
    </source>
</evidence>
<protein>
    <submittedName>
        <fullName evidence="3">Methylated-DNA-protein-cysteine methyltransferase putative DNA base-flipping protein YbaZ</fullName>
    </submittedName>
</protein>
<dbReference type="GO" id="GO:0032259">
    <property type="term" value="P:methylation"/>
    <property type="evidence" value="ECO:0007669"/>
    <property type="project" value="UniProtKB-KW"/>
</dbReference>
<dbReference type="NCBIfam" id="TIGR00589">
    <property type="entry name" value="ogt"/>
    <property type="match status" value="1"/>
</dbReference>
<dbReference type="CDD" id="cd06445">
    <property type="entry name" value="ATase"/>
    <property type="match status" value="1"/>
</dbReference>
<accession>A0A0E0UT29</accession>
<dbReference type="GO" id="GO:0008168">
    <property type="term" value="F:methyltransferase activity"/>
    <property type="evidence" value="ECO:0007669"/>
    <property type="project" value="UniProtKB-KW"/>
</dbReference>
<organism evidence="3 4">
    <name type="scientific">Listeria monocytogenes serotype 4a (strain M7)</name>
    <dbReference type="NCBI Taxonomy" id="1030009"/>
    <lineage>
        <taxon>Bacteria</taxon>
        <taxon>Bacillati</taxon>
        <taxon>Bacillota</taxon>
        <taxon>Bacilli</taxon>
        <taxon>Bacillales</taxon>
        <taxon>Listeriaceae</taxon>
        <taxon>Listeria</taxon>
    </lineage>
</organism>
<dbReference type="Proteomes" id="UP000000486">
    <property type="component" value="Chromosome"/>
</dbReference>
<sequence length="98" mass="11264">MIPADFEDRVYTVVRQIPRGKVTTYGQIAYMIGFPKNARLVGATLKHSKRDQITPCHRVVNAAGRLVPGWEEQRELLLSEGVTFKENGHVKMKDHFWQ</sequence>
<dbReference type="KEGG" id="lmq:LMM7_0601"/>
<dbReference type="HOGENOM" id="CLU_000445_52_5_9"/>
<dbReference type="InterPro" id="IPR036217">
    <property type="entry name" value="MethylDNA_cys_MeTrfase_DNAb"/>
</dbReference>
<dbReference type="RefSeq" id="WP_003727270.1">
    <property type="nucleotide sequence ID" value="NC_017537.1"/>
</dbReference>
<dbReference type="EMBL" id="CP002816">
    <property type="protein sequence ID" value="AEH91607.1"/>
    <property type="molecule type" value="Genomic_DNA"/>
</dbReference>
<dbReference type="InterPro" id="IPR014048">
    <property type="entry name" value="MethylDNA_cys_MeTrfase_DNA-bd"/>
</dbReference>
<dbReference type="Pfam" id="PF01035">
    <property type="entry name" value="DNA_binding_1"/>
    <property type="match status" value="1"/>
</dbReference>
<name>A0A0E0UT29_LISMM</name>
<evidence type="ECO:0000313" key="4">
    <source>
        <dbReference type="Proteomes" id="UP000000486"/>
    </source>
</evidence>
<dbReference type="InterPro" id="IPR036388">
    <property type="entry name" value="WH-like_DNA-bd_sf"/>
</dbReference>
<evidence type="ECO:0000259" key="2">
    <source>
        <dbReference type="Pfam" id="PF01035"/>
    </source>
</evidence>
<keyword evidence="3" id="KW-0489">Methyltransferase</keyword>
<dbReference type="AlphaFoldDB" id="A0A0E0UT29"/>
<gene>
    <name evidence="3" type="primary">ybaZ</name>
    <name evidence="3" type="ordered locus">LMM7_0601</name>
</gene>
<dbReference type="PANTHER" id="PTHR42942">
    <property type="entry name" value="6-O-METHYLGUANINE DNA METHYLTRANSFERASE"/>
    <property type="match status" value="1"/>
</dbReference>
<feature type="domain" description="Methylated-DNA-[protein]-cysteine S-methyltransferase DNA binding" evidence="2">
    <location>
        <begin position="5"/>
        <end position="82"/>
    </location>
</feature>
<dbReference type="Gene3D" id="1.10.10.10">
    <property type="entry name" value="Winged helix-like DNA-binding domain superfamily/Winged helix DNA-binding domain"/>
    <property type="match status" value="1"/>
</dbReference>
<evidence type="ECO:0000313" key="3">
    <source>
        <dbReference type="EMBL" id="AEH91607.1"/>
    </source>
</evidence>
<dbReference type="PATRIC" id="fig|1030009.3.peg.592"/>
<reference evidence="3 4" key="1">
    <citation type="journal article" date="2011" name="J. Bacteriol.">
        <title>Genome sequence of the nonpathogenic Listeria monocytogenes serovar 4a strain M7.</title>
        <authorList>
            <person name="Chen J."/>
            <person name="Xia Y."/>
            <person name="Cheng C."/>
            <person name="Fang C."/>
            <person name="Shan Y."/>
            <person name="Jin G."/>
            <person name="Fang W."/>
        </authorList>
    </citation>
    <scope>NUCLEOTIDE SEQUENCE [LARGE SCALE GENOMIC DNA]</scope>
    <source>
        <strain evidence="3 4">M7</strain>
    </source>
</reference>
<dbReference type="GO" id="GO:0006281">
    <property type="term" value="P:DNA repair"/>
    <property type="evidence" value="ECO:0007669"/>
    <property type="project" value="InterPro"/>
</dbReference>
<dbReference type="PANTHER" id="PTHR42942:SF1">
    <property type="entry name" value="ALKYLTRANSFERASE-LIKE PROTEIN 1"/>
    <property type="match status" value="1"/>
</dbReference>
<proteinExistence type="predicted"/>
<keyword evidence="3" id="KW-0808">Transferase</keyword>